<dbReference type="GO" id="GO:0003899">
    <property type="term" value="F:DNA-directed RNA polymerase activity"/>
    <property type="evidence" value="ECO:0007669"/>
    <property type="project" value="UniProtKB-EC"/>
</dbReference>
<evidence type="ECO:0000256" key="5">
    <source>
        <dbReference type="ARBA" id="ARBA00022695"/>
    </source>
</evidence>
<feature type="non-terminal residue" evidence="9">
    <location>
        <position position="161"/>
    </location>
</feature>
<evidence type="ECO:0000256" key="7">
    <source>
        <dbReference type="ARBA" id="ARBA00048552"/>
    </source>
</evidence>
<evidence type="ECO:0000313" key="9">
    <source>
        <dbReference type="EMBL" id="AAB01078.1"/>
    </source>
</evidence>
<dbReference type="GO" id="GO:0006390">
    <property type="term" value="P:mitochondrial transcription"/>
    <property type="evidence" value="ECO:0007669"/>
    <property type="project" value="TreeGrafter"/>
</dbReference>
<dbReference type="GO" id="GO:0003677">
    <property type="term" value="F:DNA binding"/>
    <property type="evidence" value="ECO:0007669"/>
    <property type="project" value="InterPro"/>
</dbReference>
<dbReference type="PANTHER" id="PTHR10102:SF0">
    <property type="entry name" value="DNA-DIRECTED RNA POLYMERASE, MITOCHONDRIAL"/>
    <property type="match status" value="1"/>
</dbReference>
<feature type="non-terminal residue" evidence="9">
    <location>
        <position position="1"/>
    </location>
</feature>
<accession>Q40293</accession>
<protein>
    <recommendedName>
        <fullName evidence="2">DNA-directed RNA polymerase</fullName>
        <ecNumber evidence="2">2.7.7.6</ecNumber>
    </recommendedName>
</protein>
<organism evidence="9">
    <name type="scientific">Isochrysis sp</name>
    <dbReference type="NCBI Taxonomy" id="40639"/>
    <lineage>
        <taxon>Eukaryota</taxon>
        <taxon>Haptista</taxon>
        <taxon>Haptophyta</taxon>
        <taxon>Prymnesiophyceae</taxon>
        <taxon>Isochrysidales</taxon>
        <taxon>Isochrysidaceae</taxon>
        <taxon>Isochrysis</taxon>
    </lineage>
</organism>
<dbReference type="EC" id="2.7.7.6" evidence="2"/>
<reference evidence="9" key="1">
    <citation type="journal article" date="1996" name="Nucleic Acids Res.">
        <title>Sequences homologous to yeast mitochondrial and bacteriophage T3 and T7 RNA polymerases are widespread throughout the eukaryotic lineage.</title>
        <authorList>
            <person name="Cermakian N."/>
            <person name="Ikeda T.M."/>
            <person name="Cedergren R."/>
            <person name="Gray M.W."/>
        </authorList>
    </citation>
    <scope>NUCLEOTIDE SEQUENCE</scope>
    <source>
        <strain evidence="9">CCMP 1324</strain>
    </source>
</reference>
<comment type="similarity">
    <text evidence="1">Belongs to the phage and mitochondrial RNA polymerase family.</text>
</comment>
<evidence type="ECO:0000256" key="2">
    <source>
        <dbReference type="ARBA" id="ARBA00012418"/>
    </source>
</evidence>
<dbReference type="Gene3D" id="1.10.150.20">
    <property type="entry name" value="5' to 3' exonuclease, C-terminal subdomain"/>
    <property type="match status" value="1"/>
</dbReference>
<dbReference type="GO" id="GO:0034245">
    <property type="term" value="C:mitochondrial DNA-directed RNA polymerase complex"/>
    <property type="evidence" value="ECO:0007669"/>
    <property type="project" value="TreeGrafter"/>
</dbReference>
<dbReference type="AlphaFoldDB" id="Q40293"/>
<keyword evidence="4" id="KW-0808">Transferase</keyword>
<name>Q40293_9EUKA</name>
<dbReference type="SUPFAM" id="SSF56672">
    <property type="entry name" value="DNA/RNA polymerases"/>
    <property type="match status" value="1"/>
</dbReference>
<evidence type="ECO:0000256" key="4">
    <source>
        <dbReference type="ARBA" id="ARBA00022679"/>
    </source>
</evidence>
<dbReference type="InterPro" id="IPR046950">
    <property type="entry name" value="DNA-dir_Rpol_C_phage-type"/>
</dbReference>
<dbReference type="InterPro" id="IPR043502">
    <property type="entry name" value="DNA/RNA_pol_sf"/>
</dbReference>
<evidence type="ECO:0000256" key="6">
    <source>
        <dbReference type="ARBA" id="ARBA00023163"/>
    </source>
</evidence>
<feature type="domain" description="DNA-directed RNA polymerase C-terminal" evidence="8">
    <location>
        <begin position="1"/>
        <end position="161"/>
    </location>
</feature>
<dbReference type="EMBL" id="U34284">
    <property type="protein sequence ID" value="AAB01078.1"/>
    <property type="molecule type" value="Genomic_DNA"/>
</dbReference>
<evidence type="ECO:0000256" key="3">
    <source>
        <dbReference type="ARBA" id="ARBA00022478"/>
    </source>
</evidence>
<dbReference type="PIR" id="S66152">
    <property type="entry name" value="S66152"/>
</dbReference>
<dbReference type="Pfam" id="PF00940">
    <property type="entry name" value="RNA_pol"/>
    <property type="match status" value="1"/>
</dbReference>
<dbReference type="InterPro" id="IPR002092">
    <property type="entry name" value="DNA-dir_Rpol_phage-type"/>
</dbReference>
<keyword evidence="3" id="KW-0240">DNA-directed RNA polymerase</keyword>
<keyword evidence="5" id="KW-0548">Nucleotidyltransferase</keyword>
<sequence>TVYGVTFVGARDQIERRLRELPELKAEIADDRRFTELATYCARLTLASLGEVFEPAMVAMDWLAHGARIIGKDSQAPVEWTTPLGLPVVQPYHKPLNKPIKTILQCMNLADSADPSQPADVRRQVMALPPNYVHSLDSSHMLMTASACRQEGIAFAAVHDS</sequence>
<keyword evidence="6" id="KW-0804">Transcription</keyword>
<evidence type="ECO:0000256" key="1">
    <source>
        <dbReference type="ARBA" id="ARBA00009493"/>
    </source>
</evidence>
<proteinExistence type="inferred from homology"/>
<dbReference type="PANTHER" id="PTHR10102">
    <property type="entry name" value="DNA-DIRECTED RNA POLYMERASE, MITOCHONDRIAL"/>
    <property type="match status" value="1"/>
</dbReference>
<comment type="catalytic activity">
    <reaction evidence="7">
        <text>RNA(n) + a ribonucleoside 5'-triphosphate = RNA(n+1) + diphosphate</text>
        <dbReference type="Rhea" id="RHEA:21248"/>
        <dbReference type="Rhea" id="RHEA-COMP:14527"/>
        <dbReference type="Rhea" id="RHEA-COMP:17342"/>
        <dbReference type="ChEBI" id="CHEBI:33019"/>
        <dbReference type="ChEBI" id="CHEBI:61557"/>
        <dbReference type="ChEBI" id="CHEBI:140395"/>
        <dbReference type="EC" id="2.7.7.6"/>
    </reaction>
</comment>
<evidence type="ECO:0000259" key="8">
    <source>
        <dbReference type="Pfam" id="PF00940"/>
    </source>
</evidence>